<keyword evidence="3" id="KW-1185">Reference proteome</keyword>
<feature type="region of interest" description="Disordered" evidence="1">
    <location>
        <begin position="1"/>
        <end position="37"/>
    </location>
</feature>
<feature type="compositionally biased region" description="Basic and acidic residues" evidence="1">
    <location>
        <begin position="15"/>
        <end position="27"/>
    </location>
</feature>
<dbReference type="AlphaFoldDB" id="A0A5B7KI41"/>
<organism evidence="2 3">
    <name type="scientific">Portunus trituberculatus</name>
    <name type="common">Swimming crab</name>
    <name type="synonym">Neptunus trituberculatus</name>
    <dbReference type="NCBI Taxonomy" id="210409"/>
    <lineage>
        <taxon>Eukaryota</taxon>
        <taxon>Metazoa</taxon>
        <taxon>Ecdysozoa</taxon>
        <taxon>Arthropoda</taxon>
        <taxon>Crustacea</taxon>
        <taxon>Multicrustacea</taxon>
        <taxon>Malacostraca</taxon>
        <taxon>Eumalacostraca</taxon>
        <taxon>Eucarida</taxon>
        <taxon>Decapoda</taxon>
        <taxon>Pleocyemata</taxon>
        <taxon>Brachyura</taxon>
        <taxon>Eubrachyura</taxon>
        <taxon>Portunoidea</taxon>
        <taxon>Portunidae</taxon>
        <taxon>Portuninae</taxon>
        <taxon>Portunus</taxon>
    </lineage>
</organism>
<evidence type="ECO:0000313" key="2">
    <source>
        <dbReference type="EMBL" id="MPD04789.1"/>
    </source>
</evidence>
<sequence>MKIPTCVLPSAVRPHPNDRRAGRGHEETAEDPALLPA</sequence>
<dbReference type="Proteomes" id="UP000324222">
    <property type="component" value="Unassembled WGS sequence"/>
</dbReference>
<protein>
    <submittedName>
        <fullName evidence="2">Uncharacterized protein</fullName>
    </submittedName>
</protein>
<gene>
    <name evidence="2" type="ORF">E2C01_100497</name>
</gene>
<evidence type="ECO:0000313" key="3">
    <source>
        <dbReference type="Proteomes" id="UP000324222"/>
    </source>
</evidence>
<name>A0A5B7KI41_PORTR</name>
<proteinExistence type="predicted"/>
<dbReference type="EMBL" id="VSRR010142795">
    <property type="protein sequence ID" value="MPD04789.1"/>
    <property type="molecule type" value="Genomic_DNA"/>
</dbReference>
<comment type="caution">
    <text evidence="2">The sequence shown here is derived from an EMBL/GenBank/DDBJ whole genome shotgun (WGS) entry which is preliminary data.</text>
</comment>
<reference evidence="2 3" key="1">
    <citation type="submission" date="2019-05" db="EMBL/GenBank/DDBJ databases">
        <title>Another draft genome of Portunus trituberculatus and its Hox gene families provides insights of decapod evolution.</title>
        <authorList>
            <person name="Jeong J.-H."/>
            <person name="Song I."/>
            <person name="Kim S."/>
            <person name="Choi T."/>
            <person name="Kim D."/>
            <person name="Ryu S."/>
            <person name="Kim W."/>
        </authorList>
    </citation>
    <scope>NUCLEOTIDE SEQUENCE [LARGE SCALE GENOMIC DNA]</scope>
    <source>
        <tissue evidence="2">Muscle</tissue>
    </source>
</reference>
<evidence type="ECO:0000256" key="1">
    <source>
        <dbReference type="SAM" id="MobiDB-lite"/>
    </source>
</evidence>
<accession>A0A5B7KI41</accession>